<name>A0AAV4XX17_CAEEX</name>
<evidence type="ECO:0000313" key="1">
    <source>
        <dbReference type="EMBL" id="GIY99294.1"/>
    </source>
</evidence>
<sequence length="109" mass="12562">MNNGSCREGKVLRNFFPQVLPAIDCLCHLLYPEKGEVPFPSEDNMRNAEVKWFILGEEFLSPNLRATVSTVIETIDFHHNDGRHKRLRCFVNIDWGGGERRAVLVVQYC</sequence>
<dbReference type="Proteomes" id="UP001054945">
    <property type="component" value="Unassembled WGS sequence"/>
</dbReference>
<dbReference type="EMBL" id="BPLR01001028">
    <property type="protein sequence ID" value="GIY99294.1"/>
    <property type="molecule type" value="Genomic_DNA"/>
</dbReference>
<accession>A0AAV4XX17</accession>
<protein>
    <submittedName>
        <fullName evidence="1">Uncharacterized protein</fullName>
    </submittedName>
</protein>
<reference evidence="1 2" key="1">
    <citation type="submission" date="2021-06" db="EMBL/GenBank/DDBJ databases">
        <title>Caerostris extrusa draft genome.</title>
        <authorList>
            <person name="Kono N."/>
            <person name="Arakawa K."/>
        </authorList>
    </citation>
    <scope>NUCLEOTIDE SEQUENCE [LARGE SCALE GENOMIC DNA]</scope>
</reference>
<dbReference type="AlphaFoldDB" id="A0AAV4XX17"/>
<keyword evidence="2" id="KW-1185">Reference proteome</keyword>
<proteinExistence type="predicted"/>
<organism evidence="1 2">
    <name type="scientific">Caerostris extrusa</name>
    <name type="common">Bark spider</name>
    <name type="synonym">Caerostris bankana</name>
    <dbReference type="NCBI Taxonomy" id="172846"/>
    <lineage>
        <taxon>Eukaryota</taxon>
        <taxon>Metazoa</taxon>
        <taxon>Ecdysozoa</taxon>
        <taxon>Arthropoda</taxon>
        <taxon>Chelicerata</taxon>
        <taxon>Arachnida</taxon>
        <taxon>Araneae</taxon>
        <taxon>Araneomorphae</taxon>
        <taxon>Entelegynae</taxon>
        <taxon>Araneoidea</taxon>
        <taxon>Araneidae</taxon>
        <taxon>Caerostris</taxon>
    </lineage>
</organism>
<gene>
    <name evidence="1" type="ORF">CEXT_289001</name>
</gene>
<comment type="caution">
    <text evidence="1">The sequence shown here is derived from an EMBL/GenBank/DDBJ whole genome shotgun (WGS) entry which is preliminary data.</text>
</comment>
<evidence type="ECO:0000313" key="2">
    <source>
        <dbReference type="Proteomes" id="UP001054945"/>
    </source>
</evidence>